<dbReference type="AlphaFoldDB" id="A0A1I5AUV7"/>
<dbReference type="EMBL" id="FOVR01000001">
    <property type="protein sequence ID" value="SFN66316.1"/>
    <property type="molecule type" value="Genomic_DNA"/>
</dbReference>
<dbReference type="Proteomes" id="UP000199236">
    <property type="component" value="Unassembled WGS sequence"/>
</dbReference>
<dbReference type="GO" id="GO:0005525">
    <property type="term" value="F:GTP binding"/>
    <property type="evidence" value="ECO:0007669"/>
    <property type="project" value="InterPro"/>
</dbReference>
<sequence>MDTHGHKIFGVTGWKNSGKTTLVIALIKTLTERGFKISSVKHAHHKCDIDKEGTDSFRHREAGSGEVALVAAGTRWAIMHECKDEQEPLLSDVLARLEPCDLVLVEGYKTEPFPKIEVRRAESMKTDPIAPEDHFITAVASDTPQTLGAPEGLPLFALDDVEGIADFIINMMDL</sequence>
<dbReference type="STRING" id="655353.SAMN04488056_101623"/>
<dbReference type="Gene3D" id="3.40.50.300">
    <property type="entry name" value="P-loop containing nucleotide triphosphate hydrolases"/>
    <property type="match status" value="1"/>
</dbReference>
<dbReference type="SUPFAM" id="SSF52540">
    <property type="entry name" value="P-loop containing nucleoside triphosphate hydrolases"/>
    <property type="match status" value="1"/>
</dbReference>
<feature type="domain" description="Molybdopterin-guanine dinucleotide biosynthesis protein B (MobB)" evidence="1">
    <location>
        <begin position="8"/>
        <end position="142"/>
    </location>
</feature>
<dbReference type="GO" id="GO:0006777">
    <property type="term" value="P:Mo-molybdopterin cofactor biosynthetic process"/>
    <property type="evidence" value="ECO:0007669"/>
    <property type="project" value="InterPro"/>
</dbReference>
<dbReference type="PANTHER" id="PTHR40072">
    <property type="entry name" value="MOLYBDOPTERIN-GUANINE DINUCLEOTIDE BIOSYNTHESIS ADAPTER PROTEIN-RELATED"/>
    <property type="match status" value="1"/>
</dbReference>
<name>A0A1I5AUV7_9HYPH</name>
<dbReference type="PANTHER" id="PTHR40072:SF1">
    <property type="entry name" value="MOLYBDOPTERIN-GUANINE DINUCLEOTIDE BIOSYNTHESIS ADAPTER PROTEIN"/>
    <property type="match status" value="1"/>
</dbReference>
<dbReference type="NCBIfam" id="TIGR00176">
    <property type="entry name" value="mobB"/>
    <property type="match status" value="1"/>
</dbReference>
<dbReference type="InterPro" id="IPR052539">
    <property type="entry name" value="MGD_biosynthesis_adapter"/>
</dbReference>
<evidence type="ECO:0000313" key="3">
    <source>
        <dbReference type="Proteomes" id="UP000199236"/>
    </source>
</evidence>
<dbReference type="InterPro" id="IPR004435">
    <property type="entry name" value="MobB_dom"/>
</dbReference>
<evidence type="ECO:0000259" key="1">
    <source>
        <dbReference type="Pfam" id="PF03205"/>
    </source>
</evidence>
<proteinExistence type="predicted"/>
<gene>
    <name evidence="2" type="ORF">SAMN04488056_101623</name>
</gene>
<dbReference type="Pfam" id="PF03205">
    <property type="entry name" value="MobB"/>
    <property type="match status" value="1"/>
</dbReference>
<dbReference type="InterPro" id="IPR027417">
    <property type="entry name" value="P-loop_NTPase"/>
</dbReference>
<dbReference type="CDD" id="cd03116">
    <property type="entry name" value="MobB"/>
    <property type="match status" value="1"/>
</dbReference>
<protein>
    <submittedName>
        <fullName evidence="2">Molybdopterin guanine dinucleotide biosynthesis accessory protein MobB</fullName>
    </submittedName>
</protein>
<reference evidence="2 3" key="1">
    <citation type="submission" date="2016-10" db="EMBL/GenBank/DDBJ databases">
        <authorList>
            <person name="de Groot N.N."/>
        </authorList>
    </citation>
    <scope>NUCLEOTIDE SEQUENCE [LARGE SCALE GENOMIC DNA]</scope>
    <source>
        <strain evidence="2 3">CGMCC 1.9157</strain>
    </source>
</reference>
<accession>A0A1I5AUV7</accession>
<dbReference type="RefSeq" id="WP_090068702.1">
    <property type="nucleotide sequence ID" value="NZ_FOVR01000001.1"/>
</dbReference>
<evidence type="ECO:0000313" key="2">
    <source>
        <dbReference type="EMBL" id="SFN66316.1"/>
    </source>
</evidence>
<organism evidence="2 3">
    <name type="scientific">Cohaesibacter marisflavi</name>
    <dbReference type="NCBI Taxonomy" id="655353"/>
    <lineage>
        <taxon>Bacteria</taxon>
        <taxon>Pseudomonadati</taxon>
        <taxon>Pseudomonadota</taxon>
        <taxon>Alphaproteobacteria</taxon>
        <taxon>Hyphomicrobiales</taxon>
        <taxon>Cohaesibacteraceae</taxon>
    </lineage>
</organism>
<dbReference type="OrthoDB" id="9804758at2"/>
<keyword evidence="3" id="KW-1185">Reference proteome</keyword>